<sequence>MNAENRNIAFNCQVSYFLAISSDLRIINDFVPFNLSFISSLGDESSSIFSSTISSLQFFSVFLRFVWLERLSSGTSIIFSLAQRVTTFFWSSSGKDTSKVLLPGSHVFIEKSKV</sequence>
<reference evidence="1" key="1">
    <citation type="journal article" date="2009" name="Proc. Natl. Acad. Sci. U.S.A.">
        <title>Eukaryote-to-eukaryote gene transfer events revealed by the genome sequence of the wine yeast Saccharomyces cerevisiae EC1118.</title>
        <authorList>
            <person name="Novo M."/>
            <person name="Bigey F."/>
            <person name="Beyne E."/>
            <person name="Galeote V."/>
            <person name="Gavory F."/>
            <person name="Mallet S."/>
            <person name="Cambot B."/>
            <person name="Legras J.L."/>
            <person name="Wincker P."/>
            <person name="Casaregola S."/>
            <person name="Dequin S."/>
        </authorList>
    </citation>
    <scope>NUCLEOTIDE SEQUENCE [LARGE SCALE GENOMIC DNA]</scope>
    <source>
        <strain evidence="1">Lalvin EC1118</strain>
        <strain>Lalvin EC1118 / Prise de mousse</strain>
    </source>
</reference>
<name>C8ZA18_YEAS8</name>
<dbReference type="HOGENOM" id="CLU_2199062_0_0_1"/>
<organism evidence="1">
    <name type="scientific">Saccharomyces cerevisiae (strain Lalvin EC1118 / Prise de mousse)</name>
    <name type="common">Baker's yeast</name>
    <dbReference type="NCBI Taxonomy" id="643680"/>
    <lineage>
        <taxon>Eukaryota</taxon>
        <taxon>Fungi</taxon>
        <taxon>Dikarya</taxon>
        <taxon>Ascomycota</taxon>
        <taxon>Saccharomycotina</taxon>
        <taxon>Saccharomycetes</taxon>
        <taxon>Saccharomycetales</taxon>
        <taxon>Saccharomycetaceae</taxon>
        <taxon>Saccharomyces</taxon>
    </lineage>
</organism>
<gene>
    <name evidence="1" type="ORF">EC1118_1H21_0034g</name>
</gene>
<protein>
    <submittedName>
        <fullName evidence="1">EC1118_1H21_0034p</fullName>
    </submittedName>
</protein>
<evidence type="ECO:0000313" key="1">
    <source>
        <dbReference type="EMBL" id="CAY80234.1"/>
    </source>
</evidence>
<dbReference type="AlphaFoldDB" id="C8ZA18"/>
<dbReference type="EMBL" id="FN393072">
    <property type="protein sequence ID" value="CAY80234.1"/>
    <property type="molecule type" value="Genomic_DNA"/>
</dbReference>
<proteinExistence type="predicted"/>
<accession>C8ZA18</accession>